<dbReference type="PANTHER" id="PTHR30290">
    <property type="entry name" value="PERIPLASMIC BINDING COMPONENT OF ABC TRANSPORTER"/>
    <property type="match status" value="1"/>
</dbReference>
<dbReference type="PROSITE" id="PS51257">
    <property type="entry name" value="PROKAR_LIPOPROTEIN"/>
    <property type="match status" value="1"/>
</dbReference>
<evidence type="ECO:0000313" key="7">
    <source>
        <dbReference type="Proteomes" id="UP001169027"/>
    </source>
</evidence>
<dbReference type="EMBL" id="JAUKVY010000001">
    <property type="protein sequence ID" value="MDO1531113.1"/>
    <property type="molecule type" value="Genomic_DNA"/>
</dbReference>
<keyword evidence="7" id="KW-1185">Reference proteome</keyword>
<reference evidence="6" key="1">
    <citation type="submission" date="2023-06" db="EMBL/GenBank/DDBJ databases">
        <authorList>
            <person name="Jiang Y."/>
            <person name="Liu Q."/>
        </authorList>
    </citation>
    <scope>NUCLEOTIDE SEQUENCE</scope>
    <source>
        <strain evidence="6">CGMCC 1.12090</strain>
    </source>
</reference>
<evidence type="ECO:0000256" key="2">
    <source>
        <dbReference type="ARBA" id="ARBA00022448"/>
    </source>
</evidence>
<dbReference type="SUPFAM" id="SSF53850">
    <property type="entry name" value="Periplasmic binding protein-like II"/>
    <property type="match status" value="1"/>
</dbReference>
<comment type="similarity">
    <text evidence="1">Belongs to the bacterial solute-binding protein 5 family.</text>
</comment>
<protein>
    <submittedName>
        <fullName evidence="6">ABC transporter substrate-binding protein</fullName>
    </submittedName>
</protein>
<dbReference type="Gene3D" id="3.40.190.10">
    <property type="entry name" value="Periplasmic binding protein-like II"/>
    <property type="match status" value="1"/>
</dbReference>
<sequence length="524" mass="58515">MNTSFKRIAMGAAVAASCAAHAQVLRWASQGDLLTLDPYSQNELLTNSINGQVYETLVGRDKDLKVVPALATEWQQLSPTRWRMVLRRGVKFHGGQDFSADDVVFSVERARDKASNIRPYAAGLGEVRKIDDLTVEFLLPQFNPIFLEHATLVQMMSKAWCEEHDASKPQDFKGGEMKYTTLHANGTGPYVVVSRQPDVKTTFKRNPNWWGSFEGNVQEVVYTPIKTDSTRTAALVSGELDLVLDPPPQGIERLRTAAGTKVLDGAENRIIFIGMDQGRDELLYSSVKGRNPFKDVRVRKALYQAVDIEALRTSIMLGQARPTGAMAPSPLGIYNDPALEQRLPFDPKRATALMADAGFPQGFEVTLDCPNNRYVNDERICIALAGMWAQIGVKVNVRAQPRAQYFAKVEKLDVSMYMLGWGGAITDAEVTLTPVLRSRGEGGVGYYNYGNYKNAKLDELAAASSTEQDPGKREQLIKAAFAEHNEQVHHIPLHRQVIPWAMRSNIDAVHRPDNWLEWRWISVR</sequence>
<accession>A0ABT8RXA8</accession>
<dbReference type="Proteomes" id="UP001169027">
    <property type="component" value="Unassembled WGS sequence"/>
</dbReference>
<dbReference type="RefSeq" id="WP_301803182.1">
    <property type="nucleotide sequence ID" value="NZ_JAUJZH010000001.1"/>
</dbReference>
<dbReference type="Gene3D" id="3.90.76.10">
    <property type="entry name" value="Dipeptide-binding Protein, Domain 1"/>
    <property type="match status" value="1"/>
</dbReference>
<name>A0ABT8RXA8_9BURK</name>
<proteinExistence type="inferred from homology"/>
<dbReference type="InterPro" id="IPR000914">
    <property type="entry name" value="SBP_5_dom"/>
</dbReference>
<dbReference type="Gene3D" id="3.10.105.10">
    <property type="entry name" value="Dipeptide-binding Protein, Domain 3"/>
    <property type="match status" value="1"/>
</dbReference>
<comment type="caution">
    <text evidence="6">The sequence shown here is derived from an EMBL/GenBank/DDBJ whole genome shotgun (WGS) entry which is preliminary data.</text>
</comment>
<feature type="domain" description="Solute-binding protein family 5" evidence="5">
    <location>
        <begin position="65"/>
        <end position="440"/>
    </location>
</feature>
<evidence type="ECO:0000256" key="1">
    <source>
        <dbReference type="ARBA" id="ARBA00005695"/>
    </source>
</evidence>
<evidence type="ECO:0000313" key="6">
    <source>
        <dbReference type="EMBL" id="MDO1531113.1"/>
    </source>
</evidence>
<dbReference type="InterPro" id="IPR039424">
    <property type="entry name" value="SBP_5"/>
</dbReference>
<dbReference type="CDD" id="cd08498">
    <property type="entry name" value="PBP2_NikA_DppA_OppA_like_2"/>
    <property type="match status" value="1"/>
</dbReference>
<evidence type="ECO:0000256" key="4">
    <source>
        <dbReference type="SAM" id="SignalP"/>
    </source>
</evidence>
<keyword evidence="2" id="KW-0813">Transport</keyword>
<feature type="chain" id="PRO_5047059390" evidence="4">
    <location>
        <begin position="23"/>
        <end position="524"/>
    </location>
</feature>
<dbReference type="Pfam" id="PF00496">
    <property type="entry name" value="SBP_bac_5"/>
    <property type="match status" value="1"/>
</dbReference>
<gene>
    <name evidence="6" type="ORF">Q2T77_02345</name>
</gene>
<evidence type="ECO:0000256" key="3">
    <source>
        <dbReference type="ARBA" id="ARBA00022729"/>
    </source>
</evidence>
<organism evidence="6 7">
    <name type="scientific">Variovorax ginsengisoli</name>
    <dbReference type="NCBI Taxonomy" id="363844"/>
    <lineage>
        <taxon>Bacteria</taxon>
        <taxon>Pseudomonadati</taxon>
        <taxon>Pseudomonadota</taxon>
        <taxon>Betaproteobacteria</taxon>
        <taxon>Burkholderiales</taxon>
        <taxon>Comamonadaceae</taxon>
        <taxon>Variovorax</taxon>
    </lineage>
</organism>
<dbReference type="PIRSF" id="PIRSF002741">
    <property type="entry name" value="MppA"/>
    <property type="match status" value="1"/>
</dbReference>
<dbReference type="InterPro" id="IPR030678">
    <property type="entry name" value="Peptide/Ni-bd"/>
</dbReference>
<evidence type="ECO:0000259" key="5">
    <source>
        <dbReference type="Pfam" id="PF00496"/>
    </source>
</evidence>
<keyword evidence="3 4" id="KW-0732">Signal</keyword>
<dbReference type="PANTHER" id="PTHR30290:SF9">
    <property type="entry name" value="OLIGOPEPTIDE-BINDING PROTEIN APPA"/>
    <property type="match status" value="1"/>
</dbReference>
<feature type="signal peptide" evidence="4">
    <location>
        <begin position="1"/>
        <end position="22"/>
    </location>
</feature>